<organism evidence="3 4">
    <name type="scientific">Paenibacillus residui</name>
    <dbReference type="NCBI Taxonomy" id="629724"/>
    <lineage>
        <taxon>Bacteria</taxon>
        <taxon>Bacillati</taxon>
        <taxon>Bacillota</taxon>
        <taxon>Bacilli</taxon>
        <taxon>Bacillales</taxon>
        <taxon>Paenibacillaceae</taxon>
        <taxon>Paenibacillus</taxon>
    </lineage>
</organism>
<accession>A0ABW3DJQ2</accession>
<evidence type="ECO:0000256" key="2">
    <source>
        <dbReference type="SAM" id="MobiDB-lite"/>
    </source>
</evidence>
<protein>
    <submittedName>
        <fullName evidence="3">PspA/IM30 family protein</fullName>
    </submittedName>
</protein>
<proteinExistence type="inferred from homology"/>
<keyword evidence="4" id="KW-1185">Reference proteome</keyword>
<gene>
    <name evidence="3" type="ORF">ACFQ03_25630</name>
</gene>
<dbReference type="InterPro" id="IPR007157">
    <property type="entry name" value="PspA_VIPP1"/>
</dbReference>
<dbReference type="RefSeq" id="WP_144936609.1">
    <property type="nucleotide sequence ID" value="NZ_JBHTIU010000109.1"/>
</dbReference>
<sequence length="226" mass="25368">MGILSRFKDIMSSNIHAFLDKAEDPEKMLDQYLRNLRSDLGQVKAETASIMAEEQRSKRQWDECKSEISKLKKYAVKALEAGNEGDARTFLEKKSSLAAKEEELQAAYNLASANAVRMKEMHDKLVSDIGELESKAAMLKGKMAAAKALKRMNEMGSSVAGANSSISAFGRMEEKVNRAYDEAEALAELRKDPADEFEELTEKYEESNDVEDELEALKKELKNNKE</sequence>
<dbReference type="EMBL" id="JBHTIU010000109">
    <property type="protein sequence ID" value="MFD0872509.1"/>
    <property type="molecule type" value="Genomic_DNA"/>
</dbReference>
<dbReference type="Proteomes" id="UP001597120">
    <property type="component" value="Unassembled WGS sequence"/>
</dbReference>
<dbReference type="PANTHER" id="PTHR31088:SF6">
    <property type="entry name" value="PHAGE SHOCK PROTEIN A"/>
    <property type="match status" value="1"/>
</dbReference>
<evidence type="ECO:0000313" key="3">
    <source>
        <dbReference type="EMBL" id="MFD0872509.1"/>
    </source>
</evidence>
<feature type="compositionally biased region" description="Basic and acidic residues" evidence="2">
    <location>
        <begin position="191"/>
        <end position="206"/>
    </location>
</feature>
<dbReference type="PANTHER" id="PTHR31088">
    <property type="entry name" value="MEMBRANE-ASSOCIATED PROTEIN VIPP1, CHLOROPLASTIC"/>
    <property type="match status" value="1"/>
</dbReference>
<comment type="caution">
    <text evidence="3">The sequence shown here is derived from an EMBL/GenBank/DDBJ whole genome shotgun (WGS) entry which is preliminary data.</text>
</comment>
<evidence type="ECO:0000256" key="1">
    <source>
        <dbReference type="ARBA" id="ARBA00043985"/>
    </source>
</evidence>
<evidence type="ECO:0000313" key="4">
    <source>
        <dbReference type="Proteomes" id="UP001597120"/>
    </source>
</evidence>
<dbReference type="Pfam" id="PF04012">
    <property type="entry name" value="PspA_IM30"/>
    <property type="match status" value="1"/>
</dbReference>
<feature type="region of interest" description="Disordered" evidence="2">
    <location>
        <begin position="191"/>
        <end position="212"/>
    </location>
</feature>
<name>A0ABW3DJQ2_9BACL</name>
<reference evidence="4" key="1">
    <citation type="journal article" date="2019" name="Int. J. Syst. Evol. Microbiol.">
        <title>The Global Catalogue of Microorganisms (GCM) 10K type strain sequencing project: providing services to taxonomists for standard genome sequencing and annotation.</title>
        <authorList>
            <consortium name="The Broad Institute Genomics Platform"/>
            <consortium name="The Broad Institute Genome Sequencing Center for Infectious Disease"/>
            <person name="Wu L."/>
            <person name="Ma J."/>
        </authorList>
    </citation>
    <scope>NUCLEOTIDE SEQUENCE [LARGE SCALE GENOMIC DNA]</scope>
    <source>
        <strain evidence="4">CCUG 57263</strain>
    </source>
</reference>
<comment type="similarity">
    <text evidence="1">Belongs to the PspA/Vipp/IM30 family.</text>
</comment>